<feature type="region of interest" description="Disordered" evidence="2">
    <location>
        <begin position="1"/>
        <end position="21"/>
    </location>
</feature>
<keyword evidence="4" id="KW-1185">Reference proteome</keyword>
<feature type="coiled-coil region" evidence="1">
    <location>
        <begin position="54"/>
        <end position="102"/>
    </location>
</feature>
<accession>A0A9J5XDA9</accession>
<evidence type="ECO:0000313" key="4">
    <source>
        <dbReference type="Proteomes" id="UP000824120"/>
    </source>
</evidence>
<evidence type="ECO:0000256" key="1">
    <source>
        <dbReference type="SAM" id="Coils"/>
    </source>
</evidence>
<keyword evidence="1" id="KW-0175">Coiled coil</keyword>
<comment type="caution">
    <text evidence="3">The sequence shown here is derived from an EMBL/GenBank/DDBJ whole genome shotgun (WGS) entry which is preliminary data.</text>
</comment>
<evidence type="ECO:0000313" key="3">
    <source>
        <dbReference type="EMBL" id="KAG5584872.1"/>
    </source>
</evidence>
<proteinExistence type="predicted"/>
<evidence type="ECO:0000256" key="2">
    <source>
        <dbReference type="SAM" id="MobiDB-lite"/>
    </source>
</evidence>
<gene>
    <name evidence="3" type="ORF">H5410_045306</name>
</gene>
<dbReference type="Proteomes" id="UP000824120">
    <property type="component" value="Chromosome 9"/>
</dbReference>
<organism evidence="3 4">
    <name type="scientific">Solanum commersonii</name>
    <name type="common">Commerson's wild potato</name>
    <name type="synonym">Commerson's nightshade</name>
    <dbReference type="NCBI Taxonomy" id="4109"/>
    <lineage>
        <taxon>Eukaryota</taxon>
        <taxon>Viridiplantae</taxon>
        <taxon>Streptophyta</taxon>
        <taxon>Embryophyta</taxon>
        <taxon>Tracheophyta</taxon>
        <taxon>Spermatophyta</taxon>
        <taxon>Magnoliopsida</taxon>
        <taxon>eudicotyledons</taxon>
        <taxon>Gunneridae</taxon>
        <taxon>Pentapetalae</taxon>
        <taxon>asterids</taxon>
        <taxon>lamiids</taxon>
        <taxon>Solanales</taxon>
        <taxon>Solanaceae</taxon>
        <taxon>Solanoideae</taxon>
        <taxon>Solaneae</taxon>
        <taxon>Solanum</taxon>
    </lineage>
</organism>
<sequence>MARPDSKEEEEKEDKKDQVSLHHIKENLDSYSKRKLESLLHTLINAYQLTCFERDLLMEDYASFRDEHENLEQHNYLVHNKLKELNKEFQSLTVKNEDLQKKLHMTKMEA</sequence>
<name>A0A9J5XDA9_SOLCO</name>
<reference evidence="3 4" key="1">
    <citation type="submission" date="2020-09" db="EMBL/GenBank/DDBJ databases">
        <title>De no assembly of potato wild relative species, Solanum commersonii.</title>
        <authorList>
            <person name="Cho K."/>
        </authorList>
    </citation>
    <scope>NUCLEOTIDE SEQUENCE [LARGE SCALE GENOMIC DNA]</scope>
    <source>
        <strain evidence="3">LZ3.2</strain>
        <tissue evidence="3">Leaf</tissue>
    </source>
</reference>
<dbReference type="OrthoDB" id="1113212at2759"/>
<dbReference type="EMBL" id="JACXVP010000009">
    <property type="protein sequence ID" value="KAG5584872.1"/>
    <property type="molecule type" value="Genomic_DNA"/>
</dbReference>
<protein>
    <submittedName>
        <fullName evidence="3">Uncharacterized protein</fullName>
    </submittedName>
</protein>
<dbReference type="AlphaFoldDB" id="A0A9J5XDA9"/>